<evidence type="ECO:0000313" key="3">
    <source>
        <dbReference type="Proteomes" id="UP001499851"/>
    </source>
</evidence>
<keyword evidence="1" id="KW-1133">Transmembrane helix</keyword>
<sequence>MDSLLFLILALAHAALLLWGVRLVNRSGWRVAVLPVLVVAALVYDNGVIAAGRLIGAGPVLEGLNAGRFWLHALVTPLLVLWSWDAVRRTGAPWAARAWARWTAIAVAAALVVVELATVTAALELQVRDEYGALSYASDHAGGPPPMVLTVAAVLVAAGVVVWRRQGWPWLFVSAALMTLGSGVPNPFPSGAATNLFEVLLLTGILATIARQDATERHPASSPQR</sequence>
<feature type="transmembrane region" description="Helical" evidence="1">
    <location>
        <begin position="6"/>
        <end position="24"/>
    </location>
</feature>
<accession>A0ABP4SKV6</accession>
<evidence type="ECO:0000256" key="1">
    <source>
        <dbReference type="SAM" id="Phobius"/>
    </source>
</evidence>
<reference evidence="3" key="1">
    <citation type="journal article" date="2019" name="Int. J. Syst. Evol. Microbiol.">
        <title>The Global Catalogue of Microorganisms (GCM) 10K type strain sequencing project: providing services to taxonomists for standard genome sequencing and annotation.</title>
        <authorList>
            <consortium name="The Broad Institute Genomics Platform"/>
            <consortium name="The Broad Institute Genome Sequencing Center for Infectious Disease"/>
            <person name="Wu L."/>
            <person name="Ma J."/>
        </authorList>
    </citation>
    <scope>NUCLEOTIDE SEQUENCE [LARGE SCALE GENOMIC DNA]</scope>
    <source>
        <strain evidence="3">JCM 16001</strain>
    </source>
</reference>
<dbReference type="EMBL" id="BAAAQF010000005">
    <property type="protein sequence ID" value="GAA1673462.1"/>
    <property type="molecule type" value="Genomic_DNA"/>
</dbReference>
<protein>
    <submittedName>
        <fullName evidence="2">Uncharacterized protein</fullName>
    </submittedName>
</protein>
<feature type="transmembrane region" description="Helical" evidence="1">
    <location>
        <begin position="99"/>
        <end position="123"/>
    </location>
</feature>
<feature type="transmembrane region" description="Helical" evidence="1">
    <location>
        <begin position="69"/>
        <end position="87"/>
    </location>
</feature>
<feature type="transmembrane region" description="Helical" evidence="1">
    <location>
        <begin position="31"/>
        <end position="49"/>
    </location>
</feature>
<feature type="transmembrane region" description="Helical" evidence="1">
    <location>
        <begin position="143"/>
        <end position="163"/>
    </location>
</feature>
<keyword evidence="1" id="KW-0812">Transmembrane</keyword>
<name>A0ABP4SKV6_9ACTN</name>
<dbReference type="Proteomes" id="UP001499851">
    <property type="component" value="Unassembled WGS sequence"/>
</dbReference>
<feature type="transmembrane region" description="Helical" evidence="1">
    <location>
        <begin position="170"/>
        <end position="186"/>
    </location>
</feature>
<keyword evidence="1" id="KW-0472">Membrane</keyword>
<organism evidence="2 3">
    <name type="scientific">Glycomyces endophyticus</name>
    <dbReference type="NCBI Taxonomy" id="480996"/>
    <lineage>
        <taxon>Bacteria</taxon>
        <taxon>Bacillati</taxon>
        <taxon>Actinomycetota</taxon>
        <taxon>Actinomycetes</taxon>
        <taxon>Glycomycetales</taxon>
        <taxon>Glycomycetaceae</taxon>
        <taxon>Glycomyces</taxon>
    </lineage>
</organism>
<keyword evidence="3" id="KW-1185">Reference proteome</keyword>
<comment type="caution">
    <text evidence="2">The sequence shown here is derived from an EMBL/GenBank/DDBJ whole genome shotgun (WGS) entry which is preliminary data.</text>
</comment>
<proteinExistence type="predicted"/>
<evidence type="ECO:0000313" key="2">
    <source>
        <dbReference type="EMBL" id="GAA1673462.1"/>
    </source>
</evidence>
<gene>
    <name evidence="2" type="ORF">GCM10009830_19710</name>
</gene>
<dbReference type="RefSeq" id="WP_344485161.1">
    <property type="nucleotide sequence ID" value="NZ_BAAAQF010000005.1"/>
</dbReference>